<comment type="caution">
    <text evidence="1">The sequence shown here is derived from an EMBL/GenBank/DDBJ whole genome shotgun (WGS) entry which is preliminary data.</text>
</comment>
<organism evidence="1 2">
    <name type="scientific">Brachionus plicatilis</name>
    <name type="common">Marine rotifer</name>
    <name type="synonym">Brachionus muelleri</name>
    <dbReference type="NCBI Taxonomy" id="10195"/>
    <lineage>
        <taxon>Eukaryota</taxon>
        <taxon>Metazoa</taxon>
        <taxon>Spiralia</taxon>
        <taxon>Gnathifera</taxon>
        <taxon>Rotifera</taxon>
        <taxon>Eurotatoria</taxon>
        <taxon>Monogononta</taxon>
        <taxon>Pseudotrocha</taxon>
        <taxon>Ploima</taxon>
        <taxon>Brachionidae</taxon>
        <taxon>Brachionus</taxon>
    </lineage>
</organism>
<gene>
    <name evidence="1" type="ORF">BpHYR1_008527</name>
</gene>
<accession>A0A3M7T4P8</accession>
<proteinExistence type="predicted"/>
<keyword evidence="2" id="KW-1185">Reference proteome</keyword>
<dbReference type="Proteomes" id="UP000276133">
    <property type="component" value="Unassembled WGS sequence"/>
</dbReference>
<name>A0A3M7T4P8_BRAPC</name>
<reference evidence="1 2" key="1">
    <citation type="journal article" date="2018" name="Sci. Rep.">
        <title>Genomic signatures of local adaptation to the degree of environmental predictability in rotifers.</title>
        <authorList>
            <person name="Franch-Gras L."/>
            <person name="Hahn C."/>
            <person name="Garcia-Roger E.M."/>
            <person name="Carmona M.J."/>
            <person name="Serra M."/>
            <person name="Gomez A."/>
        </authorList>
    </citation>
    <scope>NUCLEOTIDE SEQUENCE [LARGE SCALE GENOMIC DNA]</scope>
    <source>
        <strain evidence="1">HYR1</strain>
    </source>
</reference>
<protein>
    <submittedName>
        <fullName evidence="1">Uncharacterized protein</fullName>
    </submittedName>
</protein>
<dbReference type="AlphaFoldDB" id="A0A3M7T4P8"/>
<sequence>MYNNLKSLKDQLKSQFDPPDFLWTVFKRPVERQTDREVASQILQYPVMVARLKGHIFENIKNII</sequence>
<evidence type="ECO:0000313" key="1">
    <source>
        <dbReference type="EMBL" id="RNA43014.1"/>
    </source>
</evidence>
<evidence type="ECO:0000313" key="2">
    <source>
        <dbReference type="Proteomes" id="UP000276133"/>
    </source>
</evidence>
<dbReference type="EMBL" id="REGN01000289">
    <property type="protein sequence ID" value="RNA43014.1"/>
    <property type="molecule type" value="Genomic_DNA"/>
</dbReference>